<dbReference type="GO" id="GO:0003924">
    <property type="term" value="F:GTPase activity"/>
    <property type="evidence" value="ECO:0007669"/>
    <property type="project" value="InterPro"/>
</dbReference>
<reference evidence="3 4" key="1">
    <citation type="journal article" date="2017" name="PLoS Biol.">
        <title>The sea cucumber genome provides insights into morphological evolution and visceral regeneration.</title>
        <authorList>
            <person name="Zhang X."/>
            <person name="Sun L."/>
            <person name="Yuan J."/>
            <person name="Sun Y."/>
            <person name="Gao Y."/>
            <person name="Zhang L."/>
            <person name="Li S."/>
            <person name="Dai H."/>
            <person name="Hamel J.F."/>
            <person name="Liu C."/>
            <person name="Yu Y."/>
            <person name="Liu S."/>
            <person name="Lin W."/>
            <person name="Guo K."/>
            <person name="Jin S."/>
            <person name="Xu P."/>
            <person name="Storey K.B."/>
            <person name="Huan P."/>
            <person name="Zhang T."/>
            <person name="Zhou Y."/>
            <person name="Zhang J."/>
            <person name="Lin C."/>
            <person name="Li X."/>
            <person name="Xing L."/>
            <person name="Huo D."/>
            <person name="Sun M."/>
            <person name="Wang L."/>
            <person name="Mercier A."/>
            <person name="Li F."/>
            <person name="Yang H."/>
            <person name="Xiang J."/>
        </authorList>
    </citation>
    <scope>NUCLEOTIDE SEQUENCE [LARGE SCALE GENOMIC DNA]</scope>
    <source>
        <strain evidence="3">Shaxun</strain>
        <tissue evidence="3">Muscle</tissue>
    </source>
</reference>
<dbReference type="SMART" id="SM00175">
    <property type="entry name" value="RAB"/>
    <property type="match status" value="1"/>
</dbReference>
<dbReference type="InterPro" id="IPR005225">
    <property type="entry name" value="Small_GTP-bd"/>
</dbReference>
<dbReference type="GO" id="GO:0005525">
    <property type="term" value="F:GTP binding"/>
    <property type="evidence" value="ECO:0007669"/>
    <property type="project" value="InterPro"/>
</dbReference>
<dbReference type="InterPro" id="IPR001806">
    <property type="entry name" value="Small_GTPase"/>
</dbReference>
<dbReference type="PRINTS" id="PR00449">
    <property type="entry name" value="RASTRNSFRMNG"/>
</dbReference>
<comment type="similarity">
    <text evidence="1">Belongs to the small GTPase superfamily. Rab family.</text>
</comment>
<dbReference type="SMART" id="SM00174">
    <property type="entry name" value="RHO"/>
    <property type="match status" value="1"/>
</dbReference>
<name>A0A2G8KZA6_STIJA</name>
<evidence type="ECO:0000313" key="3">
    <source>
        <dbReference type="EMBL" id="PIK53302.1"/>
    </source>
</evidence>
<dbReference type="SMART" id="SM00173">
    <property type="entry name" value="RAS"/>
    <property type="match status" value="1"/>
</dbReference>
<comment type="caution">
    <text evidence="3">The sequence shown here is derived from an EMBL/GenBank/DDBJ whole genome shotgun (WGS) entry which is preliminary data.</text>
</comment>
<evidence type="ECO:0000256" key="1">
    <source>
        <dbReference type="ARBA" id="ARBA00006270"/>
    </source>
</evidence>
<dbReference type="InterPro" id="IPR027417">
    <property type="entry name" value="P-loop_NTPase"/>
</dbReference>
<dbReference type="NCBIfam" id="TIGR00231">
    <property type="entry name" value="small_GTP"/>
    <property type="match status" value="1"/>
</dbReference>
<gene>
    <name evidence="3" type="ORF">BSL78_09781</name>
</gene>
<dbReference type="OrthoDB" id="25896at2759"/>
<dbReference type="PROSITE" id="PS51421">
    <property type="entry name" value="RAS"/>
    <property type="match status" value="1"/>
</dbReference>
<keyword evidence="2" id="KW-0547">Nucleotide-binding</keyword>
<organism evidence="3 4">
    <name type="scientific">Stichopus japonicus</name>
    <name type="common">Sea cucumber</name>
    <dbReference type="NCBI Taxonomy" id="307972"/>
    <lineage>
        <taxon>Eukaryota</taxon>
        <taxon>Metazoa</taxon>
        <taxon>Echinodermata</taxon>
        <taxon>Eleutherozoa</taxon>
        <taxon>Echinozoa</taxon>
        <taxon>Holothuroidea</taxon>
        <taxon>Aspidochirotacea</taxon>
        <taxon>Aspidochirotida</taxon>
        <taxon>Stichopodidae</taxon>
        <taxon>Apostichopus</taxon>
    </lineage>
</organism>
<evidence type="ECO:0000313" key="4">
    <source>
        <dbReference type="Proteomes" id="UP000230750"/>
    </source>
</evidence>
<dbReference type="AlphaFoldDB" id="A0A2G8KZA6"/>
<dbReference type="Pfam" id="PF00071">
    <property type="entry name" value="Ras"/>
    <property type="match status" value="1"/>
</dbReference>
<dbReference type="Proteomes" id="UP000230750">
    <property type="component" value="Unassembled WGS sequence"/>
</dbReference>
<accession>A0A2G8KZA6</accession>
<dbReference type="PROSITE" id="PS51419">
    <property type="entry name" value="RAB"/>
    <property type="match status" value="1"/>
</dbReference>
<evidence type="ECO:0000256" key="2">
    <source>
        <dbReference type="ARBA" id="ARBA00022741"/>
    </source>
</evidence>
<protein>
    <submittedName>
        <fullName evidence="3">Putative ras-related protein</fullName>
    </submittedName>
</protein>
<dbReference type="PANTHER" id="PTHR47978">
    <property type="match status" value="1"/>
</dbReference>
<dbReference type="Gene3D" id="3.40.50.300">
    <property type="entry name" value="P-loop containing nucleotide triphosphate hydrolases"/>
    <property type="match status" value="1"/>
</dbReference>
<keyword evidence="4" id="KW-1185">Reference proteome</keyword>
<dbReference type="EMBL" id="MRZV01000292">
    <property type="protein sequence ID" value="PIK53302.1"/>
    <property type="molecule type" value="Genomic_DNA"/>
</dbReference>
<sequence>MAEESETKISKWSSLETLVSGRPPSSRDIRRQFTENTETLGACFYLKQWGPHNIAIWDTAGEERFSGLNSFYCRDAAAAIVAYDITNPESFQRLHERYIPLLDAARDDCLLVVTGMKLDLDQKSKLRVPSEEGEDFSVRLNHDRLKDKERFAKPFFETSSKTGQGVDEVFEYIFQTLLTHGKPLSPQKSIVDLEGAPPREKTYLLLRSIDEYS</sequence>
<dbReference type="STRING" id="307972.A0A2G8KZA6"/>
<proteinExistence type="inferred from homology"/>
<dbReference type="SUPFAM" id="SSF52540">
    <property type="entry name" value="P-loop containing nucleoside triphosphate hydrolases"/>
    <property type="match status" value="1"/>
</dbReference>